<proteinExistence type="predicted"/>
<reference evidence="1" key="1">
    <citation type="submission" date="2015-08" db="EMBL/GenBank/DDBJ databases">
        <title>Clonal expansion of Escherichia coli ST38 carrying chromosomally-integrated OXA-48 carbapenemase gene.</title>
        <authorList>
            <person name="Turton J.F."/>
            <person name="Doumith M."/>
            <person name="Hopkins K."/>
            <person name="Perry C."/>
            <person name="Meunier D."/>
            <person name="Woodford N."/>
        </authorList>
    </citation>
    <scope>NUCLEOTIDE SEQUENCE</scope>
    <source>
        <strain evidence="1">ST-38</strain>
    </source>
</reference>
<dbReference type="EMBL" id="KT444705">
    <property type="protein sequence ID" value="AMB72853.1"/>
    <property type="molecule type" value="Genomic_DNA"/>
</dbReference>
<dbReference type="RefSeq" id="WP_000022949.1">
    <property type="nucleotide sequence ID" value="NZ_BDOX01000042.1"/>
</dbReference>
<sequence>MSIKDKAQHGGLNPKTKLCHHSKWITFLSIVFCTLVTSFFWLFIFYLILRPSFYSYIGFADNFVLKKPDVISDPKTLQNIGKMVTDGTLLSLDDFWSFQSNLYQTIITVLIALNGIVAAFSFLIIKNSSTAKAKEEARDIAVVEVNQYVESSKFEKEIKAILYEKIEPVQFDLLAQISSLDDIKLSQQEHNQSFEKLEQELDGLKRNLKLIAESISLKDTSDEDGGNFILGRRT</sequence>
<dbReference type="PATRIC" id="fig|562.7244.peg.4357"/>
<protein>
    <submittedName>
        <fullName evidence="1">Uncharacterized protein</fullName>
    </submittedName>
</protein>
<accession>A0A109R4X0</accession>
<name>A0A109R4X0_ECOLX</name>
<evidence type="ECO:0000313" key="1">
    <source>
        <dbReference type="EMBL" id="AMB72853.1"/>
    </source>
</evidence>
<dbReference type="AlphaFoldDB" id="A0A109R4X0"/>
<organism evidence="1">
    <name type="scientific">Escherichia coli</name>
    <dbReference type="NCBI Taxonomy" id="562"/>
    <lineage>
        <taxon>Bacteria</taxon>
        <taxon>Pseudomonadati</taxon>
        <taxon>Pseudomonadota</taxon>
        <taxon>Gammaproteobacteria</taxon>
        <taxon>Enterobacterales</taxon>
        <taxon>Enterobacteriaceae</taxon>
        <taxon>Escherichia</taxon>
    </lineage>
</organism>